<organism evidence="1 2">
    <name type="scientific">Racocetra persica</name>
    <dbReference type="NCBI Taxonomy" id="160502"/>
    <lineage>
        <taxon>Eukaryota</taxon>
        <taxon>Fungi</taxon>
        <taxon>Fungi incertae sedis</taxon>
        <taxon>Mucoromycota</taxon>
        <taxon>Glomeromycotina</taxon>
        <taxon>Glomeromycetes</taxon>
        <taxon>Diversisporales</taxon>
        <taxon>Gigasporaceae</taxon>
        <taxon>Racocetra</taxon>
    </lineage>
</organism>
<dbReference type="EMBL" id="CAJVQC010062327">
    <property type="protein sequence ID" value="CAG8802557.1"/>
    <property type="molecule type" value="Genomic_DNA"/>
</dbReference>
<feature type="non-terminal residue" evidence="1">
    <location>
        <position position="1"/>
    </location>
</feature>
<name>A0ACA9RR27_9GLOM</name>
<evidence type="ECO:0000313" key="1">
    <source>
        <dbReference type="EMBL" id="CAG8802557.1"/>
    </source>
</evidence>
<comment type="caution">
    <text evidence="1">The sequence shown here is derived from an EMBL/GenBank/DDBJ whole genome shotgun (WGS) entry which is preliminary data.</text>
</comment>
<feature type="non-terminal residue" evidence="1">
    <location>
        <position position="202"/>
    </location>
</feature>
<sequence>NQAFGNWERWHSYREIAKLEASIVILGVRSFAKLLSHSWIDIHIDNHVALATVVKEGKLPWQKALLREFWSLLDELEIGTEGVFGIRRKVGSLYYRQNGGSPKHEAHKIQQPFLLSRNRGERKASATIIVPIWVSAKWWPIFLLYQTDYVEIPPLWIVFEIGLSGEKTYLEYCGVTGQRAIPSSEDSLLSCLIWLDLTDATL</sequence>
<accession>A0ACA9RR27</accession>
<gene>
    <name evidence="1" type="ORF">RPERSI_LOCUS21348</name>
</gene>
<protein>
    <submittedName>
        <fullName evidence="1">1099_t:CDS:1</fullName>
    </submittedName>
</protein>
<dbReference type="Proteomes" id="UP000789920">
    <property type="component" value="Unassembled WGS sequence"/>
</dbReference>
<reference evidence="1" key="1">
    <citation type="submission" date="2021-06" db="EMBL/GenBank/DDBJ databases">
        <authorList>
            <person name="Kallberg Y."/>
            <person name="Tangrot J."/>
            <person name="Rosling A."/>
        </authorList>
    </citation>
    <scope>NUCLEOTIDE SEQUENCE</scope>
    <source>
        <strain evidence="1">MA461A</strain>
    </source>
</reference>
<keyword evidence="2" id="KW-1185">Reference proteome</keyword>
<proteinExistence type="predicted"/>
<evidence type="ECO:0000313" key="2">
    <source>
        <dbReference type="Proteomes" id="UP000789920"/>
    </source>
</evidence>